<reference evidence="2 3" key="1">
    <citation type="submission" date="2020-04" db="EMBL/GenBank/DDBJ databases">
        <title>Phylogenetic Diversity and Antibacterial Activity against Ralstonia solanacearum of Endophytic Actinomycete Isolated from Moss.</title>
        <authorList>
            <person name="Zhuang X."/>
        </authorList>
    </citation>
    <scope>NUCLEOTIDE SEQUENCE [LARGE SCALE GENOMIC DNA]</scope>
    <source>
        <strain evidence="2 3">LD120</strain>
    </source>
</reference>
<dbReference type="RefSeq" id="WP_168540375.1">
    <property type="nucleotide sequence ID" value="NZ_JAAWWP010000009.1"/>
</dbReference>
<evidence type="ECO:0000256" key="1">
    <source>
        <dbReference type="SAM" id="MobiDB-lite"/>
    </source>
</evidence>
<accession>A0ABX1H3G9</accession>
<keyword evidence="3" id="KW-1185">Reference proteome</keyword>
<evidence type="ECO:0000313" key="2">
    <source>
        <dbReference type="EMBL" id="NKI42902.1"/>
    </source>
</evidence>
<name>A0ABX1H3G9_9ACTN</name>
<gene>
    <name evidence="2" type="ORF">HFV08_16990</name>
</gene>
<sequence length="129" mass="13786">MTPPRDPGPARAFDRAPRTRARRPYRPAPGGDRVLRLPCRPAPGGDRVLRLAYQTTPRGDRALRRRLRRGLPGGDPASTARPLGAASALRLPRPASARVRVVSVAGCETGLTRALFARGGSVAVPPEAR</sequence>
<protein>
    <submittedName>
        <fullName evidence="2">Uncharacterized protein</fullName>
    </submittedName>
</protein>
<comment type="caution">
    <text evidence="2">The sequence shown here is derived from an EMBL/GenBank/DDBJ whole genome shotgun (WGS) entry which is preliminary data.</text>
</comment>
<evidence type="ECO:0000313" key="3">
    <source>
        <dbReference type="Proteomes" id="UP000772196"/>
    </source>
</evidence>
<dbReference type="EMBL" id="JAAWWP010000009">
    <property type="protein sequence ID" value="NKI42902.1"/>
    <property type="molecule type" value="Genomic_DNA"/>
</dbReference>
<organism evidence="2 3">
    <name type="scientific">Streptomyces physcomitrii</name>
    <dbReference type="NCBI Taxonomy" id="2724184"/>
    <lineage>
        <taxon>Bacteria</taxon>
        <taxon>Bacillati</taxon>
        <taxon>Actinomycetota</taxon>
        <taxon>Actinomycetes</taxon>
        <taxon>Kitasatosporales</taxon>
        <taxon>Streptomycetaceae</taxon>
        <taxon>Streptomyces</taxon>
    </lineage>
</organism>
<dbReference type="Proteomes" id="UP000772196">
    <property type="component" value="Unassembled WGS sequence"/>
</dbReference>
<proteinExistence type="predicted"/>
<feature type="region of interest" description="Disordered" evidence="1">
    <location>
        <begin position="1"/>
        <end position="41"/>
    </location>
</feature>